<organism evidence="4 5">
    <name type="scientific">Cladobotryum mycophilum</name>
    <dbReference type="NCBI Taxonomy" id="491253"/>
    <lineage>
        <taxon>Eukaryota</taxon>
        <taxon>Fungi</taxon>
        <taxon>Dikarya</taxon>
        <taxon>Ascomycota</taxon>
        <taxon>Pezizomycotina</taxon>
        <taxon>Sordariomycetes</taxon>
        <taxon>Hypocreomycetidae</taxon>
        <taxon>Hypocreales</taxon>
        <taxon>Hypocreaceae</taxon>
        <taxon>Cladobotryum</taxon>
    </lineage>
</organism>
<comment type="caution">
    <text evidence="4">The sequence shown here is derived from an EMBL/GenBank/DDBJ whole genome shotgun (WGS) entry which is preliminary data.</text>
</comment>
<evidence type="ECO:0000313" key="5">
    <source>
        <dbReference type="Proteomes" id="UP001338125"/>
    </source>
</evidence>
<dbReference type="EMBL" id="JAVFKD010000002">
    <property type="protein sequence ID" value="KAK5997232.1"/>
    <property type="molecule type" value="Genomic_DNA"/>
</dbReference>
<evidence type="ECO:0000259" key="3">
    <source>
        <dbReference type="Pfam" id="PF07993"/>
    </source>
</evidence>
<dbReference type="Proteomes" id="UP001338125">
    <property type="component" value="Unassembled WGS sequence"/>
</dbReference>
<evidence type="ECO:0000313" key="4">
    <source>
        <dbReference type="EMBL" id="KAK5997232.1"/>
    </source>
</evidence>
<dbReference type="Pfam" id="PF07993">
    <property type="entry name" value="NAD_binding_4"/>
    <property type="match status" value="1"/>
</dbReference>
<dbReference type="PANTHER" id="PTHR44845">
    <property type="entry name" value="CARRIER DOMAIN-CONTAINING PROTEIN"/>
    <property type="match status" value="1"/>
</dbReference>
<dbReference type="InterPro" id="IPR013120">
    <property type="entry name" value="FAR_NAD-bd"/>
</dbReference>
<dbReference type="Gene3D" id="3.40.50.720">
    <property type="entry name" value="NAD(P)-binding Rossmann-like Domain"/>
    <property type="match status" value="1"/>
</dbReference>
<evidence type="ECO:0000256" key="2">
    <source>
        <dbReference type="ARBA" id="ARBA00022553"/>
    </source>
</evidence>
<keyword evidence="1" id="KW-0596">Phosphopantetheine</keyword>
<name>A0ABR0SZC7_9HYPO</name>
<feature type="domain" description="Thioester reductase (TE)" evidence="3">
    <location>
        <begin position="2"/>
        <end position="142"/>
    </location>
</feature>
<reference evidence="4 5" key="1">
    <citation type="submission" date="2024-01" db="EMBL/GenBank/DDBJ databases">
        <title>Complete genome of Cladobotryum mycophilum ATHUM6906.</title>
        <authorList>
            <person name="Christinaki A.C."/>
            <person name="Myridakis A.I."/>
            <person name="Kouvelis V.N."/>
        </authorList>
    </citation>
    <scope>NUCLEOTIDE SEQUENCE [LARGE SCALE GENOMIC DNA]</scope>
    <source>
        <strain evidence="4 5">ATHUM6906</strain>
    </source>
</reference>
<gene>
    <name evidence="4" type="ORF">PT974_02586</name>
</gene>
<keyword evidence="2" id="KW-0597">Phosphoprotein</keyword>
<sequence>MAANANSTIDAMQLCNEGKSKVFTYVNSTKILDTDHYVDLSTQEVNTGQGVVQEEDDLGSWTGLGVDYGQTKWVSEQLAREAGRRGLRGSAVRPCYILVDSEIGVYNTDSFLIRRLRGCIQLGVRPRIINTVNPVPVNHVVRRL</sequence>
<accession>A0ABR0SZC7</accession>
<dbReference type="SUPFAM" id="SSF51735">
    <property type="entry name" value="NAD(P)-binding Rossmann-fold domains"/>
    <property type="match status" value="1"/>
</dbReference>
<dbReference type="InterPro" id="IPR036291">
    <property type="entry name" value="NAD(P)-bd_dom_sf"/>
</dbReference>
<dbReference type="PANTHER" id="PTHR44845:SF1">
    <property type="entry name" value="L-2-AMINOADIPATE REDUCTASE"/>
    <property type="match status" value="1"/>
</dbReference>
<protein>
    <submittedName>
        <fullName evidence="4">L-2-aminoadipate reductase large subunit</fullName>
    </submittedName>
</protein>
<keyword evidence="5" id="KW-1185">Reference proteome</keyword>
<evidence type="ECO:0000256" key="1">
    <source>
        <dbReference type="ARBA" id="ARBA00022450"/>
    </source>
</evidence>
<proteinExistence type="predicted"/>